<dbReference type="AlphaFoldDB" id="A0A1J5PXN1"/>
<dbReference type="GO" id="GO:0005829">
    <property type="term" value="C:cytosol"/>
    <property type="evidence" value="ECO:0007669"/>
    <property type="project" value="TreeGrafter"/>
</dbReference>
<comment type="function">
    <text evidence="1">The alpha subunit is responsible for the aldol cleavage of indoleglycerol phosphate to indole and glyceraldehyde 3-phosphate.</text>
</comment>
<dbReference type="SUPFAM" id="SSF51366">
    <property type="entry name" value="Ribulose-phoshate binding barrel"/>
    <property type="match status" value="1"/>
</dbReference>
<evidence type="ECO:0000256" key="1">
    <source>
        <dbReference type="ARBA" id="ARBA00003365"/>
    </source>
</evidence>
<evidence type="ECO:0000256" key="4">
    <source>
        <dbReference type="ARBA" id="ARBA00012043"/>
    </source>
</evidence>
<evidence type="ECO:0000256" key="9">
    <source>
        <dbReference type="ARBA" id="ARBA00049047"/>
    </source>
</evidence>
<protein>
    <recommendedName>
        <fullName evidence="4">tryptophan synthase</fullName>
        <ecNumber evidence="4">4.2.1.20</ecNumber>
    </recommendedName>
</protein>
<dbReference type="PANTHER" id="PTHR43406">
    <property type="entry name" value="TRYPTOPHAN SYNTHASE, ALPHA CHAIN"/>
    <property type="match status" value="1"/>
</dbReference>
<accession>A0A1J5PXN1</accession>
<dbReference type="FunFam" id="3.20.20.70:FF:000037">
    <property type="entry name" value="Tryptophan synthase alpha chain"/>
    <property type="match status" value="1"/>
</dbReference>
<evidence type="ECO:0000313" key="10">
    <source>
        <dbReference type="EMBL" id="OIQ76241.1"/>
    </source>
</evidence>
<evidence type="ECO:0000256" key="5">
    <source>
        <dbReference type="ARBA" id="ARBA00022605"/>
    </source>
</evidence>
<reference evidence="10" key="1">
    <citation type="submission" date="2016-10" db="EMBL/GenBank/DDBJ databases">
        <title>Sequence of Gallionella enrichment culture.</title>
        <authorList>
            <person name="Poehlein A."/>
            <person name="Muehling M."/>
            <person name="Daniel R."/>
        </authorList>
    </citation>
    <scope>NUCLEOTIDE SEQUENCE</scope>
</reference>
<dbReference type="EC" id="4.2.1.20" evidence="4"/>
<comment type="caution">
    <text evidence="10">The sequence shown here is derived from an EMBL/GenBank/DDBJ whole genome shotgun (WGS) entry which is preliminary data.</text>
</comment>
<dbReference type="InterPro" id="IPR011060">
    <property type="entry name" value="RibuloseP-bd_barrel"/>
</dbReference>
<sequence length="276" mass="29125">MSRIQATFENLKRQGKKALIPYITAGDPHPGHTVELMHAMVASGADVIELGVPFSDPMADGPVIQRASERALVHGVSLREVLGMVAEFRRQDMATPVVLMGYANPVEAMGYQKFAKLAAEAGVDGVLTVDYPPEECAEFVKVLKPYGIDTIFLLSPTTEAARIEHIVSMASGFIYYVSLKGVTGAHHLVVADVAQKVAAIRRHTTLPIGVGFGVRDAATAGAVAAIADAVVVGSRMVQEIESSSGPAVVANVGRLVAELRGAIDAQSNVVAQEDRA</sequence>
<comment type="catalytic activity">
    <reaction evidence="9">
        <text>(1S,2R)-1-C-(indol-3-yl)glycerol 3-phosphate + L-serine = D-glyceraldehyde 3-phosphate + L-tryptophan + H2O</text>
        <dbReference type="Rhea" id="RHEA:10532"/>
        <dbReference type="ChEBI" id="CHEBI:15377"/>
        <dbReference type="ChEBI" id="CHEBI:33384"/>
        <dbReference type="ChEBI" id="CHEBI:57912"/>
        <dbReference type="ChEBI" id="CHEBI:58866"/>
        <dbReference type="ChEBI" id="CHEBI:59776"/>
        <dbReference type="EC" id="4.2.1.20"/>
    </reaction>
</comment>
<keyword evidence="7" id="KW-0057">Aromatic amino acid biosynthesis</keyword>
<dbReference type="EMBL" id="MLJW01001923">
    <property type="protein sequence ID" value="OIQ76241.1"/>
    <property type="molecule type" value="Genomic_DNA"/>
</dbReference>
<evidence type="ECO:0000256" key="3">
    <source>
        <dbReference type="ARBA" id="ARBA00011270"/>
    </source>
</evidence>
<dbReference type="Pfam" id="PF00290">
    <property type="entry name" value="Trp_syntA"/>
    <property type="match status" value="1"/>
</dbReference>
<keyword evidence="5" id="KW-0028">Amino-acid biosynthesis</keyword>
<comment type="subunit">
    <text evidence="3">Tetramer of two alpha and two beta chains.</text>
</comment>
<dbReference type="PANTHER" id="PTHR43406:SF1">
    <property type="entry name" value="TRYPTOPHAN SYNTHASE ALPHA CHAIN, CHLOROPLASTIC"/>
    <property type="match status" value="1"/>
</dbReference>
<dbReference type="InterPro" id="IPR013785">
    <property type="entry name" value="Aldolase_TIM"/>
</dbReference>
<proteinExistence type="inferred from homology"/>
<organism evidence="10">
    <name type="scientific">mine drainage metagenome</name>
    <dbReference type="NCBI Taxonomy" id="410659"/>
    <lineage>
        <taxon>unclassified sequences</taxon>
        <taxon>metagenomes</taxon>
        <taxon>ecological metagenomes</taxon>
    </lineage>
</organism>
<keyword evidence="8 10" id="KW-0456">Lyase</keyword>
<dbReference type="PROSITE" id="PS00167">
    <property type="entry name" value="TRP_SYNTHASE_ALPHA"/>
    <property type="match status" value="1"/>
</dbReference>
<dbReference type="NCBIfam" id="TIGR00262">
    <property type="entry name" value="trpA"/>
    <property type="match status" value="1"/>
</dbReference>
<evidence type="ECO:0000256" key="2">
    <source>
        <dbReference type="ARBA" id="ARBA00004733"/>
    </source>
</evidence>
<dbReference type="CDD" id="cd04724">
    <property type="entry name" value="Tryptophan_synthase_alpha"/>
    <property type="match status" value="1"/>
</dbReference>
<dbReference type="InterPro" id="IPR018204">
    <property type="entry name" value="Trp_synthase_alpha_AS"/>
</dbReference>
<evidence type="ECO:0000256" key="6">
    <source>
        <dbReference type="ARBA" id="ARBA00022822"/>
    </source>
</evidence>
<dbReference type="Gene3D" id="3.20.20.70">
    <property type="entry name" value="Aldolase class I"/>
    <property type="match status" value="1"/>
</dbReference>
<dbReference type="InterPro" id="IPR002028">
    <property type="entry name" value="Trp_synthase_suA"/>
</dbReference>
<comment type="pathway">
    <text evidence="2">Amino-acid biosynthesis; L-tryptophan biosynthesis; L-tryptophan from chorismate: step 5/5.</text>
</comment>
<dbReference type="UniPathway" id="UPA00035">
    <property type="reaction ID" value="UER00044"/>
</dbReference>
<gene>
    <name evidence="10" type="primary">trpA_13</name>
    <name evidence="10" type="ORF">GALL_420790</name>
</gene>
<keyword evidence="6" id="KW-0822">Tryptophan biosynthesis</keyword>
<evidence type="ECO:0000256" key="8">
    <source>
        <dbReference type="ARBA" id="ARBA00023239"/>
    </source>
</evidence>
<evidence type="ECO:0000256" key="7">
    <source>
        <dbReference type="ARBA" id="ARBA00023141"/>
    </source>
</evidence>
<name>A0A1J5PXN1_9ZZZZ</name>
<dbReference type="HAMAP" id="MF_00131">
    <property type="entry name" value="Trp_synth_alpha"/>
    <property type="match status" value="1"/>
</dbReference>
<dbReference type="GO" id="GO:0004834">
    <property type="term" value="F:tryptophan synthase activity"/>
    <property type="evidence" value="ECO:0007669"/>
    <property type="project" value="UniProtKB-EC"/>
</dbReference>